<keyword evidence="3 5" id="KW-1133">Transmembrane helix</keyword>
<dbReference type="InterPro" id="IPR024163">
    <property type="entry name" value="Aerotolerance_reg_N"/>
</dbReference>
<keyword evidence="2 5" id="KW-0812">Transmembrane</keyword>
<reference evidence="7 8" key="1">
    <citation type="submission" date="2020-10" db="EMBL/GenBank/DDBJ databases">
        <title>Connecting structure to function with the recovery of over 1000 high-quality activated sludge metagenome-assembled genomes encoding full-length rRNA genes using long-read sequencing.</title>
        <authorList>
            <person name="Singleton C.M."/>
            <person name="Petriglieri F."/>
            <person name="Kristensen J.M."/>
            <person name="Kirkegaard R.H."/>
            <person name="Michaelsen T.Y."/>
            <person name="Andersen M.H."/>
            <person name="Karst S.M."/>
            <person name="Dueholm M.S."/>
            <person name="Nielsen P.H."/>
            <person name="Albertsen M."/>
        </authorList>
    </citation>
    <scope>NUCLEOTIDE SEQUENCE [LARGE SCALE GENOMIC DNA]</scope>
    <source>
        <strain evidence="7">Ega_18-Q3-R5-49_MAXAC.001</strain>
    </source>
</reference>
<dbReference type="PANTHER" id="PTHR22550:SF5">
    <property type="entry name" value="LEUCINE ZIPPER PROTEIN 4"/>
    <property type="match status" value="1"/>
</dbReference>
<dbReference type="SMART" id="SM00327">
    <property type="entry name" value="VWA"/>
    <property type="match status" value="1"/>
</dbReference>
<dbReference type="EMBL" id="JADJIB010000001">
    <property type="protein sequence ID" value="MBK7272292.1"/>
    <property type="molecule type" value="Genomic_DNA"/>
</dbReference>
<protein>
    <submittedName>
        <fullName evidence="7">VWA domain-containing protein</fullName>
    </submittedName>
</protein>
<proteinExistence type="predicted"/>
<dbReference type="InterPro" id="IPR050768">
    <property type="entry name" value="UPF0353/GerABKA_families"/>
</dbReference>
<evidence type="ECO:0000313" key="7">
    <source>
        <dbReference type="EMBL" id="MBK7272292.1"/>
    </source>
</evidence>
<name>A0A935MGI4_9MICO</name>
<comment type="caution">
    <text evidence="7">The sequence shown here is derived from an EMBL/GenBank/DDBJ whole genome shotgun (WGS) entry which is preliminary data.</text>
</comment>
<evidence type="ECO:0000256" key="4">
    <source>
        <dbReference type="ARBA" id="ARBA00023136"/>
    </source>
</evidence>
<evidence type="ECO:0000256" key="1">
    <source>
        <dbReference type="ARBA" id="ARBA00022475"/>
    </source>
</evidence>
<keyword evidence="1" id="KW-1003">Cell membrane</keyword>
<feature type="transmembrane region" description="Helical" evidence="5">
    <location>
        <begin position="6"/>
        <end position="26"/>
    </location>
</feature>
<dbReference type="PANTHER" id="PTHR22550">
    <property type="entry name" value="SPORE GERMINATION PROTEIN"/>
    <property type="match status" value="1"/>
</dbReference>
<accession>A0A935MGI4</accession>
<organism evidence="7 8">
    <name type="scientific">Candidatus Phosphoribacter hodrii</name>
    <dbReference type="NCBI Taxonomy" id="2953743"/>
    <lineage>
        <taxon>Bacteria</taxon>
        <taxon>Bacillati</taxon>
        <taxon>Actinomycetota</taxon>
        <taxon>Actinomycetes</taxon>
        <taxon>Micrococcales</taxon>
        <taxon>Dermatophilaceae</taxon>
        <taxon>Candidatus Phosphoribacter</taxon>
    </lineage>
</organism>
<dbReference type="Pfam" id="PF13519">
    <property type="entry name" value="VWA_2"/>
    <property type="match status" value="1"/>
</dbReference>
<evidence type="ECO:0000313" key="8">
    <source>
        <dbReference type="Proteomes" id="UP000726105"/>
    </source>
</evidence>
<dbReference type="AlphaFoldDB" id="A0A935MGI4"/>
<dbReference type="PROSITE" id="PS50234">
    <property type="entry name" value="VWFA"/>
    <property type="match status" value="1"/>
</dbReference>
<evidence type="ECO:0000256" key="5">
    <source>
        <dbReference type="SAM" id="Phobius"/>
    </source>
</evidence>
<dbReference type="Pfam" id="PF07584">
    <property type="entry name" value="BatA"/>
    <property type="match status" value="1"/>
</dbReference>
<dbReference type="Proteomes" id="UP000726105">
    <property type="component" value="Unassembled WGS sequence"/>
</dbReference>
<feature type="domain" description="VWFA" evidence="6">
    <location>
        <begin position="87"/>
        <end position="258"/>
    </location>
</feature>
<evidence type="ECO:0000256" key="3">
    <source>
        <dbReference type="ARBA" id="ARBA00022989"/>
    </source>
</evidence>
<sequence length="381" mass="39336">MSFAWPYALLAVLLAPALLAAYLWSLRRRRRYAVRHPDLALVRAALPARSRWRPHLPVALLVLGVGLLGLAVARPQASVEVPIQRSTIILALDVSRSMCATDVAPNRLSAARTAVQEFVETQPRDTRFGLVAFSGSAALVVPPTTDSAAVLTSLDGLSTGRGTAIGSAILTSVDAIAAINSQVQPIGEVPLGPDTMQQPGVPAPVPSSIDPPPGATGGFVSDIVVLLTDGANTRGVLPVAAAKLAAERRIRVYPIGFGTTNPTQMVCTAEQLGGDAFGEFGPRSGGQVGQAPGGQAPGGGFGGGRNFLVVDEPTLKAVAATTGGAYHQASDAAQLGEVLRGIPREVVLQREDLEVTAYLAILAALVVAGALVLSVRWNPLA</sequence>
<dbReference type="Gene3D" id="3.40.50.410">
    <property type="entry name" value="von Willebrand factor, type A domain"/>
    <property type="match status" value="1"/>
</dbReference>
<gene>
    <name evidence="7" type="ORF">IPI13_03725</name>
</gene>
<evidence type="ECO:0000256" key="2">
    <source>
        <dbReference type="ARBA" id="ARBA00022692"/>
    </source>
</evidence>
<dbReference type="SUPFAM" id="SSF53300">
    <property type="entry name" value="vWA-like"/>
    <property type="match status" value="1"/>
</dbReference>
<evidence type="ECO:0000259" key="6">
    <source>
        <dbReference type="PROSITE" id="PS50234"/>
    </source>
</evidence>
<feature type="transmembrane region" description="Helical" evidence="5">
    <location>
        <begin position="355"/>
        <end position="375"/>
    </location>
</feature>
<keyword evidence="4 5" id="KW-0472">Membrane</keyword>
<feature type="transmembrane region" description="Helical" evidence="5">
    <location>
        <begin position="56"/>
        <end position="73"/>
    </location>
</feature>
<dbReference type="InterPro" id="IPR002035">
    <property type="entry name" value="VWF_A"/>
</dbReference>
<dbReference type="InterPro" id="IPR036465">
    <property type="entry name" value="vWFA_dom_sf"/>
</dbReference>